<dbReference type="RefSeq" id="WP_371756045.1">
    <property type="nucleotide sequence ID" value="NZ_JAYJLD010000059.1"/>
</dbReference>
<dbReference type="InterPro" id="IPR032809">
    <property type="entry name" value="Put_HupE_UreJ"/>
</dbReference>
<dbReference type="EMBL" id="JAYJLD010000059">
    <property type="protein sequence ID" value="MEB3103918.1"/>
    <property type="molecule type" value="Genomic_DNA"/>
</dbReference>
<keyword evidence="1" id="KW-1133">Transmembrane helix</keyword>
<evidence type="ECO:0000256" key="1">
    <source>
        <dbReference type="SAM" id="Phobius"/>
    </source>
</evidence>
<evidence type="ECO:0000313" key="2">
    <source>
        <dbReference type="EMBL" id="MEB3103918.1"/>
    </source>
</evidence>
<organism evidence="2 3">
    <name type="scientific">Ferviditalea candida</name>
    <dbReference type="NCBI Taxonomy" id="3108399"/>
    <lineage>
        <taxon>Bacteria</taxon>
        <taxon>Bacillati</taxon>
        <taxon>Bacillota</taxon>
        <taxon>Bacilli</taxon>
        <taxon>Bacillales</taxon>
        <taxon>Paenibacillaceae</taxon>
        <taxon>Ferviditalea</taxon>
    </lineage>
</organism>
<feature type="transmembrane region" description="Helical" evidence="1">
    <location>
        <begin position="190"/>
        <end position="210"/>
    </location>
</feature>
<evidence type="ECO:0000313" key="3">
    <source>
        <dbReference type="Proteomes" id="UP001310386"/>
    </source>
</evidence>
<keyword evidence="3" id="KW-1185">Reference proteome</keyword>
<reference evidence="2" key="1">
    <citation type="submission" date="2023-12" db="EMBL/GenBank/DDBJ databases">
        <title>Fervidustalea candida gen. nov., sp. nov., a novel member of the family Paenibacillaceae isolated from a geothermal area.</title>
        <authorList>
            <person name="Li W.-J."/>
            <person name="Jiao J.-Y."/>
            <person name="Chen Y."/>
        </authorList>
    </citation>
    <scope>NUCLEOTIDE SEQUENCE</scope>
    <source>
        <strain evidence="2">SYSU GA230002</strain>
    </source>
</reference>
<feature type="transmembrane region" description="Helical" evidence="1">
    <location>
        <begin position="305"/>
        <end position="330"/>
    </location>
</feature>
<name>A0ABU5ZN31_9BACL</name>
<keyword evidence="1" id="KW-0812">Transmembrane</keyword>
<keyword evidence="1" id="KW-0472">Membrane</keyword>
<sequence length="361" mass="40626">MRVKWFHFLIAMLLILVVLFPSSRVRAHTDNSEGFSRISAVPGKLQYELMLDYYELGRVAMLEARPDAPESELLRLLQQHKKEVADYVLSHLRIYIEGEEVAGKLVQTKVISKLGRYYADLSLSYPNASNSKGIEVDYEIFFDDNDVMHRNIAAYQWEGKEGQFVFNGSDRLMELGKANLIGQAWRLIQLGFRHIMIGLDHILFVVALVLTSKNFRSVLKVATVFTLAHSVTLGLTAFHVLYAAPEIVEPLIALSIAYVAVEAFFFSESKVRPFVVFGFGLVHGIGFAGALRMTGAIKASSLLTLAAFNIGVELGQLLIISLLLPVLLYIRKFNWGRSVQMTAIATVFAFGIFWYMERMMA</sequence>
<dbReference type="Proteomes" id="UP001310386">
    <property type="component" value="Unassembled WGS sequence"/>
</dbReference>
<dbReference type="Pfam" id="PF13795">
    <property type="entry name" value="HupE_UreJ_2"/>
    <property type="match status" value="1"/>
</dbReference>
<proteinExistence type="predicted"/>
<accession>A0ABU5ZN31</accession>
<feature type="transmembrane region" description="Helical" evidence="1">
    <location>
        <begin position="339"/>
        <end position="356"/>
    </location>
</feature>
<feature type="transmembrane region" description="Helical" evidence="1">
    <location>
        <begin position="250"/>
        <end position="267"/>
    </location>
</feature>
<gene>
    <name evidence="2" type="ORF">VF724_20075</name>
</gene>
<feature type="transmembrane region" description="Helical" evidence="1">
    <location>
        <begin position="274"/>
        <end position="293"/>
    </location>
</feature>
<comment type="caution">
    <text evidence="2">The sequence shown here is derived from an EMBL/GenBank/DDBJ whole genome shotgun (WGS) entry which is preliminary data.</text>
</comment>
<protein>
    <submittedName>
        <fullName evidence="2">HupE/UreJ family protein</fullName>
    </submittedName>
</protein>
<feature type="transmembrane region" description="Helical" evidence="1">
    <location>
        <begin position="222"/>
        <end position="244"/>
    </location>
</feature>